<name>A0ABQ7VEB2_SOLTU</name>
<feature type="region of interest" description="Disordered" evidence="1">
    <location>
        <begin position="93"/>
        <end position="114"/>
    </location>
</feature>
<sequence>MNLSLEWWNPTTVCWPEEITRDRVWIRILGLPLCLWSQNTFEQIGEQCSGYIETEEETSLKHHLHWARIKLKGDGKSIPPEIEVVGGGMVHNLDMGGSSSHFQSREREDRGQGP</sequence>
<accession>A0ABQ7VEB2</accession>
<reference evidence="2 3" key="1">
    <citation type="journal article" date="2021" name="bioRxiv">
        <title>Chromosome-scale and haplotype-resolved genome assembly of a tetraploid potato cultivar.</title>
        <authorList>
            <person name="Sun H."/>
            <person name="Jiao W.-B."/>
            <person name="Krause K."/>
            <person name="Campoy J.A."/>
            <person name="Goel M."/>
            <person name="Folz-Donahue K."/>
            <person name="Kukat C."/>
            <person name="Huettel B."/>
            <person name="Schneeberger K."/>
        </authorList>
    </citation>
    <scope>NUCLEOTIDE SEQUENCE [LARGE SCALE GENOMIC DNA]</scope>
    <source>
        <strain evidence="2">SolTubOtavaFocal</strain>
        <tissue evidence="2">Leaves</tissue>
    </source>
</reference>
<proteinExistence type="predicted"/>
<keyword evidence="3" id="KW-1185">Reference proteome</keyword>
<gene>
    <name evidence="2" type="ORF">KY290_017992</name>
</gene>
<dbReference type="PANTHER" id="PTHR34427:SF15">
    <property type="entry name" value="DUF4283 DOMAIN-CONTAINING PROTEIN"/>
    <property type="match status" value="1"/>
</dbReference>
<comment type="caution">
    <text evidence="2">The sequence shown here is derived from an EMBL/GenBank/DDBJ whole genome shotgun (WGS) entry which is preliminary data.</text>
</comment>
<evidence type="ECO:0000313" key="3">
    <source>
        <dbReference type="Proteomes" id="UP000826656"/>
    </source>
</evidence>
<protein>
    <recommendedName>
        <fullName evidence="4">DUF4283 domain-containing protein</fullName>
    </recommendedName>
</protein>
<evidence type="ECO:0000313" key="2">
    <source>
        <dbReference type="EMBL" id="KAH0761919.1"/>
    </source>
</evidence>
<dbReference type="PANTHER" id="PTHR34427">
    <property type="entry name" value="DUF4283 DOMAIN PROTEIN"/>
    <property type="match status" value="1"/>
</dbReference>
<dbReference type="Proteomes" id="UP000826656">
    <property type="component" value="Unassembled WGS sequence"/>
</dbReference>
<evidence type="ECO:0008006" key="4">
    <source>
        <dbReference type="Google" id="ProtNLM"/>
    </source>
</evidence>
<organism evidence="2 3">
    <name type="scientific">Solanum tuberosum</name>
    <name type="common">Potato</name>
    <dbReference type="NCBI Taxonomy" id="4113"/>
    <lineage>
        <taxon>Eukaryota</taxon>
        <taxon>Viridiplantae</taxon>
        <taxon>Streptophyta</taxon>
        <taxon>Embryophyta</taxon>
        <taxon>Tracheophyta</taxon>
        <taxon>Spermatophyta</taxon>
        <taxon>Magnoliopsida</taxon>
        <taxon>eudicotyledons</taxon>
        <taxon>Gunneridae</taxon>
        <taxon>Pentapetalae</taxon>
        <taxon>asterids</taxon>
        <taxon>lamiids</taxon>
        <taxon>Solanales</taxon>
        <taxon>Solanaceae</taxon>
        <taxon>Solanoideae</taxon>
        <taxon>Solaneae</taxon>
        <taxon>Solanum</taxon>
    </lineage>
</organism>
<evidence type="ECO:0000256" key="1">
    <source>
        <dbReference type="SAM" id="MobiDB-lite"/>
    </source>
</evidence>
<feature type="compositionally biased region" description="Basic and acidic residues" evidence="1">
    <location>
        <begin position="103"/>
        <end position="114"/>
    </location>
</feature>
<dbReference type="EMBL" id="JAIVGD010000013">
    <property type="protein sequence ID" value="KAH0761919.1"/>
    <property type="molecule type" value="Genomic_DNA"/>
</dbReference>